<feature type="region of interest" description="Disordered" evidence="9">
    <location>
        <begin position="1279"/>
        <end position="1324"/>
    </location>
</feature>
<dbReference type="GO" id="GO:0019369">
    <property type="term" value="P:arachidonate metabolic process"/>
    <property type="evidence" value="ECO:0007669"/>
    <property type="project" value="TreeGrafter"/>
</dbReference>
<evidence type="ECO:0000256" key="7">
    <source>
        <dbReference type="PROSITE-ProRule" id="PRU00175"/>
    </source>
</evidence>
<dbReference type="InterPro" id="IPR002641">
    <property type="entry name" value="PNPLA_dom"/>
</dbReference>
<feature type="compositionally biased region" description="Low complexity" evidence="9">
    <location>
        <begin position="214"/>
        <end position="240"/>
    </location>
</feature>
<evidence type="ECO:0000256" key="3">
    <source>
        <dbReference type="ARBA" id="ARBA00022801"/>
    </source>
</evidence>
<dbReference type="VEuPathDB" id="FungiDB:F4678DRAFT_475768"/>
<name>A0A9W8NDP2_9PEZI</name>
<feature type="short sequence motif" description="GXGXXG" evidence="8">
    <location>
        <begin position="737"/>
        <end position="742"/>
    </location>
</feature>
<dbReference type="Pfam" id="PF01734">
    <property type="entry name" value="Patatin"/>
    <property type="match status" value="1"/>
</dbReference>
<dbReference type="GO" id="GO:0016042">
    <property type="term" value="P:lipid catabolic process"/>
    <property type="evidence" value="ECO:0007669"/>
    <property type="project" value="UniProtKB-UniRule"/>
</dbReference>
<evidence type="ECO:0000256" key="1">
    <source>
        <dbReference type="ARBA" id="ARBA00022723"/>
    </source>
</evidence>
<feature type="active site" description="Nucleophile" evidence="8">
    <location>
        <position position="773"/>
    </location>
</feature>
<feature type="region of interest" description="Disordered" evidence="9">
    <location>
        <begin position="1221"/>
        <end position="1255"/>
    </location>
</feature>
<keyword evidence="2 7" id="KW-0863">Zinc-finger</keyword>
<evidence type="ECO:0000256" key="5">
    <source>
        <dbReference type="ARBA" id="ARBA00022963"/>
    </source>
</evidence>
<proteinExistence type="predicted"/>
<evidence type="ECO:0000313" key="13">
    <source>
        <dbReference type="Proteomes" id="UP001148614"/>
    </source>
</evidence>
<dbReference type="PROSITE" id="PS50089">
    <property type="entry name" value="ZF_RING_2"/>
    <property type="match status" value="1"/>
</dbReference>
<feature type="region of interest" description="Disordered" evidence="9">
    <location>
        <begin position="208"/>
        <end position="244"/>
    </location>
</feature>
<keyword evidence="3 8" id="KW-0378">Hydrolase</keyword>
<evidence type="ECO:0000256" key="4">
    <source>
        <dbReference type="ARBA" id="ARBA00022833"/>
    </source>
</evidence>
<organism evidence="12 13">
    <name type="scientific">Xylaria arbuscula</name>
    <dbReference type="NCBI Taxonomy" id="114810"/>
    <lineage>
        <taxon>Eukaryota</taxon>
        <taxon>Fungi</taxon>
        <taxon>Dikarya</taxon>
        <taxon>Ascomycota</taxon>
        <taxon>Pezizomycotina</taxon>
        <taxon>Sordariomycetes</taxon>
        <taxon>Xylariomycetidae</taxon>
        <taxon>Xylariales</taxon>
        <taxon>Xylariaceae</taxon>
        <taxon>Xylaria</taxon>
    </lineage>
</organism>
<feature type="compositionally biased region" description="Low complexity" evidence="9">
    <location>
        <begin position="1279"/>
        <end position="1288"/>
    </location>
</feature>
<dbReference type="GO" id="GO:0047499">
    <property type="term" value="F:calcium-independent phospholipase A2 activity"/>
    <property type="evidence" value="ECO:0007669"/>
    <property type="project" value="TreeGrafter"/>
</dbReference>
<keyword evidence="1" id="KW-0479">Metal-binding</keyword>
<dbReference type="PANTHER" id="PTHR24185:SF1">
    <property type="entry name" value="CALCIUM-INDEPENDENT PHOSPHOLIPASE A2-GAMMA"/>
    <property type="match status" value="1"/>
</dbReference>
<evidence type="ECO:0000259" key="11">
    <source>
        <dbReference type="PROSITE" id="PS51635"/>
    </source>
</evidence>
<protein>
    <recommendedName>
        <fullName evidence="14">PNPLA domain-containing protein</fullName>
    </recommendedName>
</protein>
<feature type="short sequence motif" description="GXSXG" evidence="8">
    <location>
        <begin position="771"/>
        <end position="775"/>
    </location>
</feature>
<sequence>MVSGSQITACHSCRRDDGQTYSCIQCNNLSFCNDCWSQWVLHLPGAVGYDDRPHEKANAQVVQRLRQILDPKRTERDHETDLQHDDDTTWFGVERDSSNQAIFQDHGRFTTLMTESHSSELGNRYPQLVSFIGQTGAGKSTLIKMLINCLGLDAAFPSPVTSSNNDRVPTTGDVHLYADPVSYRGKTPMLYADCEGLDGGEAIPRGLRHRAESTESSSARSSRAAQRSANSPARASSANRGLKTAHMEVKKKLKKCRHASQRDIAWAVTPETKKREYAVTQLYPRLLYTFSDVVVFVMRNPRSFESTVLEKLLDWGSSSTDKSLNQPTLPHAIIVLNATENVDEKEWDVRTATDLLLESIRDAIFREPRFEEHANVFRQTGRRINTTKDLLECYYASITIIRIPTRGRYMLIDKQINKLYGIVNKKCQASLLTKKRVRMLATAERLQIYLQAAYDHFSNDLDTPFDFVKEALKHNPIPRDLGGNILTLALSIKLNCENTMRNNIIQIFDRMVPMISSCIMLDSVRQNLMGTTVRLLDDAYVEFCEQALEEFANLHTPCAFVSHRSGLRCCNVKSGHMPKGHQDSNGKFIGSGGYESHFDFHEYKLQWIANIKTKLNELQSKFFNQSHQYKDRPESVIAADLHNSSINAFYRSLGNDATRFNSHSTCFSCLRELPEHALPCGHVLCLPCVREYGLQVSKTAIELKRCPLHSIDTNWDPPWVVTIKPAHAGVRVLCLDGGGVRGIVALQTLKAIERYLGPNLPIQYFFDLIVGTSTGGIIALGLGVNNWRVSECITYFKELCYQAFIPREMHGIPVLEKLAAWNHGSIYKTKPFEAMLEKVFTSRPIFGGASNDHEMITKVAVTTTSSIAQHAVVLANYNRPDPIEYSEYGIGAEEFKAWEVARATSAAPPYFKPFRKHETQNSFIDGALYHNNPVWVAHHETKLIWGDKAPCPPDILLSLGTGKHDKHSGDTQVSRSSKPTDIPSSPEGKLKTRVSQSFPRQMLSIAFDRIDKLLECNTIWNNYLAENQFTDLGRGSNFIKRRFIRVNPDLGFEVPRLDAVNDLEGLEKAANHNLSQSAPRIREIAHRLVASSFFFEKDAGSVKPTTTGYECTGLIHCRFANSSEQMKAMGVLLRKCLGDHFEPFFFIEEQGYHVQGVQVVITENIISDMCLRGIFPLDRIRIQMSKELAVTTISLSLQKGPYPHTADALLPISGFPRELVTEDNEAQVSSSKPKPPRPRPYSGELRSPTKPQRFLSFRERKKIDKRTLSLRDDSRSLSLMSSHGDSLDIPAQAFKPPSPSGEGIAPAPTLEGPTLGNPFSPADVDSWMRSRALTPAEFISELEA</sequence>
<dbReference type="InterPro" id="IPR027417">
    <property type="entry name" value="P-loop_NTPase"/>
</dbReference>
<keyword evidence="5 8" id="KW-0442">Lipid degradation</keyword>
<dbReference type="Gene3D" id="3.40.1090.10">
    <property type="entry name" value="Cytosolic phospholipase A2 catalytic domain"/>
    <property type="match status" value="1"/>
</dbReference>
<feature type="region of interest" description="Disordered" evidence="9">
    <location>
        <begin position="960"/>
        <end position="993"/>
    </location>
</feature>
<evidence type="ECO:0000313" key="12">
    <source>
        <dbReference type="EMBL" id="KAJ3570766.1"/>
    </source>
</evidence>
<comment type="caution">
    <text evidence="12">The sequence shown here is derived from an EMBL/GenBank/DDBJ whole genome shotgun (WGS) entry which is preliminary data.</text>
</comment>
<dbReference type="PROSITE" id="PS51635">
    <property type="entry name" value="PNPLA"/>
    <property type="match status" value="1"/>
</dbReference>
<keyword evidence="6 8" id="KW-0443">Lipid metabolism</keyword>
<dbReference type="GO" id="GO:0016020">
    <property type="term" value="C:membrane"/>
    <property type="evidence" value="ECO:0007669"/>
    <property type="project" value="TreeGrafter"/>
</dbReference>
<feature type="active site" description="Proton acceptor" evidence="8">
    <location>
        <position position="925"/>
    </location>
</feature>
<keyword evidence="4" id="KW-0862">Zinc</keyword>
<evidence type="ECO:0000256" key="2">
    <source>
        <dbReference type="ARBA" id="ARBA00022771"/>
    </source>
</evidence>
<dbReference type="GO" id="GO:0008270">
    <property type="term" value="F:zinc ion binding"/>
    <property type="evidence" value="ECO:0007669"/>
    <property type="project" value="UniProtKB-KW"/>
</dbReference>
<dbReference type="EMBL" id="JANPWZ010000902">
    <property type="protein sequence ID" value="KAJ3570766.1"/>
    <property type="molecule type" value="Genomic_DNA"/>
</dbReference>
<dbReference type="PANTHER" id="PTHR24185">
    <property type="entry name" value="CALCIUM-INDEPENDENT PHOSPHOLIPASE A2-GAMMA"/>
    <property type="match status" value="1"/>
</dbReference>
<dbReference type="PROSITE" id="PS00518">
    <property type="entry name" value="ZF_RING_1"/>
    <property type="match status" value="1"/>
</dbReference>
<reference evidence="12" key="1">
    <citation type="submission" date="2022-07" db="EMBL/GenBank/DDBJ databases">
        <title>Genome Sequence of Xylaria arbuscula.</title>
        <authorList>
            <person name="Buettner E."/>
        </authorList>
    </citation>
    <scope>NUCLEOTIDE SEQUENCE</scope>
    <source>
        <strain evidence="12">VT107</strain>
    </source>
</reference>
<dbReference type="InterPro" id="IPR001841">
    <property type="entry name" value="Znf_RING"/>
</dbReference>
<feature type="short sequence motif" description="DGA/G" evidence="8">
    <location>
        <begin position="925"/>
        <end position="927"/>
    </location>
</feature>
<keyword evidence="13" id="KW-1185">Reference proteome</keyword>
<dbReference type="GO" id="GO:0046486">
    <property type="term" value="P:glycerolipid metabolic process"/>
    <property type="evidence" value="ECO:0007669"/>
    <property type="project" value="UniProtKB-ARBA"/>
</dbReference>
<dbReference type="SUPFAM" id="SSF52540">
    <property type="entry name" value="P-loop containing nucleoside triphosphate hydrolases"/>
    <property type="match status" value="1"/>
</dbReference>
<dbReference type="CDD" id="cd16449">
    <property type="entry name" value="RING-HC"/>
    <property type="match status" value="1"/>
</dbReference>
<evidence type="ECO:0000256" key="6">
    <source>
        <dbReference type="ARBA" id="ARBA00023098"/>
    </source>
</evidence>
<feature type="domain" description="RING-type" evidence="10">
    <location>
        <begin position="666"/>
        <end position="710"/>
    </location>
</feature>
<accession>A0A9W8NDP2</accession>
<evidence type="ECO:0000256" key="8">
    <source>
        <dbReference type="PROSITE-ProRule" id="PRU01161"/>
    </source>
</evidence>
<dbReference type="Proteomes" id="UP001148614">
    <property type="component" value="Unassembled WGS sequence"/>
</dbReference>
<evidence type="ECO:0008006" key="14">
    <source>
        <dbReference type="Google" id="ProtNLM"/>
    </source>
</evidence>
<dbReference type="SUPFAM" id="SSF52151">
    <property type="entry name" value="FabD/lysophospholipase-like"/>
    <property type="match status" value="1"/>
</dbReference>
<evidence type="ECO:0000256" key="9">
    <source>
        <dbReference type="SAM" id="MobiDB-lite"/>
    </source>
</evidence>
<feature type="domain" description="PNPLA" evidence="11">
    <location>
        <begin position="733"/>
        <end position="938"/>
    </location>
</feature>
<dbReference type="InterPro" id="IPR017907">
    <property type="entry name" value="Znf_RING_CS"/>
</dbReference>
<gene>
    <name evidence="12" type="ORF">NPX13_g5620</name>
</gene>
<evidence type="ECO:0000259" key="10">
    <source>
        <dbReference type="PROSITE" id="PS50089"/>
    </source>
</evidence>
<dbReference type="InterPro" id="IPR016035">
    <property type="entry name" value="Acyl_Trfase/lysoPLipase"/>
</dbReference>
<feature type="compositionally biased region" description="Polar residues" evidence="9">
    <location>
        <begin position="970"/>
        <end position="983"/>
    </location>
</feature>
<dbReference type="CDD" id="cd07199">
    <property type="entry name" value="Pat17_PNPLA8_PNPLA9_like"/>
    <property type="match status" value="1"/>
</dbReference>
<dbReference type="Gene3D" id="3.40.50.300">
    <property type="entry name" value="P-loop containing nucleotide triphosphate hydrolases"/>
    <property type="match status" value="1"/>
</dbReference>